<proteinExistence type="predicted"/>
<dbReference type="InterPro" id="IPR032466">
    <property type="entry name" value="Metal_Hydrolase"/>
</dbReference>
<dbReference type="GO" id="GO:0046872">
    <property type="term" value="F:metal ion binding"/>
    <property type="evidence" value="ECO:0007669"/>
    <property type="project" value="UniProtKB-KW"/>
</dbReference>
<name>A0A6J6EUC8_9ZZZZ</name>
<dbReference type="PANTHER" id="PTHR11113:SF14">
    <property type="entry name" value="N-ACETYLGLUCOSAMINE-6-PHOSPHATE DEACETYLASE"/>
    <property type="match status" value="1"/>
</dbReference>
<dbReference type="PIRSF" id="PIRSF038994">
    <property type="entry name" value="NagA"/>
    <property type="match status" value="1"/>
</dbReference>
<evidence type="ECO:0000313" key="4">
    <source>
        <dbReference type="EMBL" id="CAB4578939.1"/>
    </source>
</evidence>
<dbReference type="GO" id="GO:0006046">
    <property type="term" value="P:N-acetylglucosamine catabolic process"/>
    <property type="evidence" value="ECO:0007669"/>
    <property type="project" value="TreeGrafter"/>
</dbReference>
<feature type="domain" description="Amidohydrolase-related" evidence="3">
    <location>
        <begin position="44"/>
        <end position="347"/>
    </location>
</feature>
<sequence length="354" mass="37426">MFLSDGIIATSRAYVNNEWIDGGIKVIDSKLTSYGEVAGQNGMAIPGYVDLQVNGHGGVDLLTAKSTDEIRKLSRSLYANGVIAFLPTLITGPKELSLHALNLIEAVRKNPLPGEAQIIGTHLEGPFISPVKSGMHPVEHIKVPDQTLIGEFLRAGKISQVTIAPELPGAIELIKFLTASGVVVSLGHSNATAAQAHAGFDAGAKTITHLWNAMKKRSESEPGLAQVALERDDVIIQLIIDEVHLDSELVIHSLKQCPGRFIVTNDAVSAAGVGEGVFAFGETDIKVENGRATGMDGTLAGGVGTLDKSLKLMWEYGVGLEDAIDSVTSRPADLMDMGQLGRLDLGSPVQILSL</sequence>
<keyword evidence="1" id="KW-0479">Metal-binding</keyword>
<dbReference type="InterPro" id="IPR006680">
    <property type="entry name" value="Amidohydro-rel"/>
</dbReference>
<accession>A0A6J6EUC8</accession>
<dbReference type="NCBIfam" id="TIGR00221">
    <property type="entry name" value="nagA"/>
    <property type="match status" value="1"/>
</dbReference>
<dbReference type="PANTHER" id="PTHR11113">
    <property type="entry name" value="N-ACETYLGLUCOSAMINE-6-PHOSPHATE DEACETYLASE"/>
    <property type="match status" value="1"/>
</dbReference>
<dbReference type="SUPFAM" id="SSF51556">
    <property type="entry name" value="Metallo-dependent hydrolases"/>
    <property type="match status" value="1"/>
</dbReference>
<dbReference type="EMBL" id="CAEZTV010000046">
    <property type="protein sequence ID" value="CAB4578939.1"/>
    <property type="molecule type" value="Genomic_DNA"/>
</dbReference>
<evidence type="ECO:0000259" key="3">
    <source>
        <dbReference type="Pfam" id="PF01979"/>
    </source>
</evidence>
<gene>
    <name evidence="4" type="ORF">UFOPK1747_00424</name>
</gene>
<reference evidence="4" key="1">
    <citation type="submission" date="2020-05" db="EMBL/GenBank/DDBJ databases">
        <authorList>
            <person name="Chiriac C."/>
            <person name="Salcher M."/>
            <person name="Ghai R."/>
            <person name="Kavagutti S V."/>
        </authorList>
    </citation>
    <scope>NUCLEOTIDE SEQUENCE</scope>
</reference>
<evidence type="ECO:0000256" key="2">
    <source>
        <dbReference type="ARBA" id="ARBA00022801"/>
    </source>
</evidence>
<dbReference type="InterPro" id="IPR003764">
    <property type="entry name" value="GlcNAc_6-P_deAcase"/>
</dbReference>
<dbReference type="GO" id="GO:0008448">
    <property type="term" value="F:N-acetylglucosamine-6-phosphate deacetylase activity"/>
    <property type="evidence" value="ECO:0007669"/>
    <property type="project" value="InterPro"/>
</dbReference>
<dbReference type="Pfam" id="PF01979">
    <property type="entry name" value="Amidohydro_1"/>
    <property type="match status" value="1"/>
</dbReference>
<protein>
    <submittedName>
        <fullName evidence="4">Unannotated protein</fullName>
    </submittedName>
</protein>
<evidence type="ECO:0000256" key="1">
    <source>
        <dbReference type="ARBA" id="ARBA00022723"/>
    </source>
</evidence>
<organism evidence="4">
    <name type="scientific">freshwater metagenome</name>
    <dbReference type="NCBI Taxonomy" id="449393"/>
    <lineage>
        <taxon>unclassified sequences</taxon>
        <taxon>metagenomes</taxon>
        <taxon>ecological metagenomes</taxon>
    </lineage>
</organism>
<keyword evidence="2" id="KW-0378">Hydrolase</keyword>
<dbReference type="AlphaFoldDB" id="A0A6J6EUC8"/>
<dbReference type="Gene3D" id="3.20.20.140">
    <property type="entry name" value="Metal-dependent hydrolases"/>
    <property type="match status" value="1"/>
</dbReference>